<organism evidence="1 2">
    <name type="scientific">Monoraphidium neglectum</name>
    <dbReference type="NCBI Taxonomy" id="145388"/>
    <lineage>
        <taxon>Eukaryota</taxon>
        <taxon>Viridiplantae</taxon>
        <taxon>Chlorophyta</taxon>
        <taxon>core chlorophytes</taxon>
        <taxon>Chlorophyceae</taxon>
        <taxon>CS clade</taxon>
        <taxon>Sphaeropleales</taxon>
        <taxon>Selenastraceae</taxon>
        <taxon>Monoraphidium</taxon>
    </lineage>
</organism>
<sequence length="128" mass="13444">MNLTLTAAAPLDGSGVAPGSKFASTGLWKCPGRDLRYQCHLWPSEAPWIAPFHQSCSITEVMQFDPIGGTDLADITASTAAALVTWADGREYLAFYLDCAAWSPACPPLGRMAVAWVMRGGSAAAAAP</sequence>
<evidence type="ECO:0000313" key="1">
    <source>
        <dbReference type="EMBL" id="KIY96891.1"/>
    </source>
</evidence>
<accession>A0A0D2M6N5</accession>
<keyword evidence="2" id="KW-1185">Reference proteome</keyword>
<dbReference type="Proteomes" id="UP000054498">
    <property type="component" value="Unassembled WGS sequence"/>
</dbReference>
<gene>
    <name evidence="1" type="ORF">MNEG_11069</name>
</gene>
<proteinExistence type="predicted"/>
<name>A0A0D2M6N5_9CHLO</name>
<evidence type="ECO:0000313" key="2">
    <source>
        <dbReference type="Proteomes" id="UP000054498"/>
    </source>
</evidence>
<dbReference type="RefSeq" id="XP_013895911.1">
    <property type="nucleotide sequence ID" value="XM_014040457.1"/>
</dbReference>
<dbReference type="AlphaFoldDB" id="A0A0D2M6N5"/>
<dbReference type="GeneID" id="25728294"/>
<dbReference type="EMBL" id="KK102798">
    <property type="protein sequence ID" value="KIY96891.1"/>
    <property type="molecule type" value="Genomic_DNA"/>
</dbReference>
<dbReference type="KEGG" id="mng:MNEG_11069"/>
<reference evidence="1 2" key="1">
    <citation type="journal article" date="2013" name="BMC Genomics">
        <title>Reconstruction of the lipid metabolism for the microalga Monoraphidium neglectum from its genome sequence reveals characteristics suitable for biofuel production.</title>
        <authorList>
            <person name="Bogen C."/>
            <person name="Al-Dilaimi A."/>
            <person name="Albersmeier A."/>
            <person name="Wichmann J."/>
            <person name="Grundmann M."/>
            <person name="Rupp O."/>
            <person name="Lauersen K.J."/>
            <person name="Blifernez-Klassen O."/>
            <person name="Kalinowski J."/>
            <person name="Goesmann A."/>
            <person name="Mussgnug J.H."/>
            <person name="Kruse O."/>
        </authorList>
    </citation>
    <scope>NUCLEOTIDE SEQUENCE [LARGE SCALE GENOMIC DNA]</scope>
    <source>
        <strain evidence="1 2">SAG 48.87</strain>
    </source>
</reference>
<protein>
    <submittedName>
        <fullName evidence="1">Uncharacterized protein</fullName>
    </submittedName>
</protein>